<reference evidence="3" key="1">
    <citation type="journal article" date="2019" name="Int. J. Syst. Evol. Microbiol.">
        <title>The Global Catalogue of Microorganisms (GCM) 10K type strain sequencing project: providing services to taxonomists for standard genome sequencing and annotation.</title>
        <authorList>
            <consortium name="The Broad Institute Genomics Platform"/>
            <consortium name="The Broad Institute Genome Sequencing Center for Infectious Disease"/>
            <person name="Wu L."/>
            <person name="Ma J."/>
        </authorList>
    </citation>
    <scope>NUCLEOTIDE SEQUENCE [LARGE SCALE GENOMIC DNA]</scope>
    <source>
        <strain evidence="3">CGMCC 1.10131</strain>
    </source>
</reference>
<dbReference type="RefSeq" id="WP_055731307.1">
    <property type="nucleotide sequence ID" value="NZ_BMDY01000019.1"/>
</dbReference>
<dbReference type="InterPro" id="IPR035242">
    <property type="entry name" value="DUF5329"/>
</dbReference>
<evidence type="ECO:0000313" key="3">
    <source>
        <dbReference type="Proteomes" id="UP000651977"/>
    </source>
</evidence>
<keyword evidence="3" id="KW-1185">Reference proteome</keyword>
<proteinExistence type="predicted"/>
<gene>
    <name evidence="2" type="ORF">GCM10007414_29310</name>
</gene>
<sequence length="133" mass="15415">MSINRLFVAALLVCSCWLLILPFSQATESNWPQQQQRINFLISAIENAQLRFIRNGTEHSPQEAAAHLRMKLRRGQNSWFAPAKEKWTAEMFIDKLASKSSFSGKPYQIEWPNGERVDAAVWLYQQLAIYDQQ</sequence>
<name>A0ABQ1I697_9ALTE</name>
<accession>A0ABQ1I697</accession>
<evidence type="ECO:0000256" key="1">
    <source>
        <dbReference type="SAM" id="SignalP"/>
    </source>
</evidence>
<feature type="chain" id="PRO_5045393825" evidence="1">
    <location>
        <begin position="27"/>
        <end position="133"/>
    </location>
</feature>
<feature type="signal peptide" evidence="1">
    <location>
        <begin position="1"/>
        <end position="26"/>
    </location>
</feature>
<dbReference type="PROSITE" id="PS51257">
    <property type="entry name" value="PROKAR_LIPOPROTEIN"/>
    <property type="match status" value="1"/>
</dbReference>
<comment type="caution">
    <text evidence="2">The sequence shown here is derived from an EMBL/GenBank/DDBJ whole genome shotgun (WGS) entry which is preliminary data.</text>
</comment>
<evidence type="ECO:0000313" key="2">
    <source>
        <dbReference type="EMBL" id="GGB14050.1"/>
    </source>
</evidence>
<keyword evidence="1" id="KW-0732">Signal</keyword>
<dbReference type="EMBL" id="BMDY01000019">
    <property type="protein sequence ID" value="GGB14050.1"/>
    <property type="molecule type" value="Genomic_DNA"/>
</dbReference>
<dbReference type="Proteomes" id="UP000651977">
    <property type="component" value="Unassembled WGS sequence"/>
</dbReference>
<organism evidence="2 3">
    <name type="scientific">Agarivorans gilvus</name>
    <dbReference type="NCBI Taxonomy" id="680279"/>
    <lineage>
        <taxon>Bacteria</taxon>
        <taxon>Pseudomonadati</taxon>
        <taxon>Pseudomonadota</taxon>
        <taxon>Gammaproteobacteria</taxon>
        <taxon>Alteromonadales</taxon>
        <taxon>Alteromonadaceae</taxon>
        <taxon>Agarivorans</taxon>
    </lineage>
</organism>
<dbReference type="Pfam" id="PF17263">
    <property type="entry name" value="DUF5329"/>
    <property type="match status" value="1"/>
</dbReference>
<protein>
    <submittedName>
        <fullName evidence="2">Uncharacterized protein</fullName>
    </submittedName>
</protein>